<keyword evidence="4 7" id="KW-0812">Transmembrane</keyword>
<evidence type="ECO:0000256" key="2">
    <source>
        <dbReference type="ARBA" id="ARBA00022448"/>
    </source>
</evidence>
<evidence type="ECO:0000256" key="3">
    <source>
        <dbReference type="ARBA" id="ARBA00022475"/>
    </source>
</evidence>
<evidence type="ECO:0000313" key="9">
    <source>
        <dbReference type="EMBL" id="QEC50679.1"/>
    </source>
</evidence>
<dbReference type="InterPro" id="IPR020846">
    <property type="entry name" value="MFS_dom"/>
</dbReference>
<dbReference type="PROSITE" id="PS50850">
    <property type="entry name" value="MFS"/>
    <property type="match status" value="1"/>
</dbReference>
<feature type="transmembrane region" description="Helical" evidence="7">
    <location>
        <begin position="251"/>
        <end position="274"/>
    </location>
</feature>
<dbReference type="PANTHER" id="PTHR42718:SF42">
    <property type="entry name" value="EXPORT PROTEIN"/>
    <property type="match status" value="1"/>
</dbReference>
<dbReference type="Gene3D" id="1.20.1250.20">
    <property type="entry name" value="MFS general substrate transporter like domains"/>
    <property type="match status" value="1"/>
</dbReference>
<accession>A0A5B8UBT8</accession>
<organism evidence="9 10">
    <name type="scientific">Baekduia soli</name>
    <dbReference type="NCBI Taxonomy" id="496014"/>
    <lineage>
        <taxon>Bacteria</taxon>
        <taxon>Bacillati</taxon>
        <taxon>Actinomycetota</taxon>
        <taxon>Thermoleophilia</taxon>
        <taxon>Solirubrobacterales</taxon>
        <taxon>Baekduiaceae</taxon>
        <taxon>Baekduia</taxon>
    </lineage>
</organism>
<name>A0A5B8UBT8_9ACTN</name>
<feature type="domain" description="Major facilitator superfamily (MFS) profile" evidence="8">
    <location>
        <begin position="1"/>
        <end position="487"/>
    </location>
</feature>
<dbReference type="SUPFAM" id="SSF103473">
    <property type="entry name" value="MFS general substrate transporter"/>
    <property type="match status" value="1"/>
</dbReference>
<dbReference type="InterPro" id="IPR011701">
    <property type="entry name" value="MFS"/>
</dbReference>
<dbReference type="NCBIfam" id="TIGR00711">
    <property type="entry name" value="efflux_EmrB"/>
    <property type="match status" value="1"/>
</dbReference>
<feature type="transmembrane region" description="Helical" evidence="7">
    <location>
        <begin position="123"/>
        <end position="142"/>
    </location>
</feature>
<sequence>MGSFVAGLDASAVNVALPSISADLGGGLAGQQWVANAYLLALGSLILVGGSLGDLLGERRMFVLGVSGFGVVSVLCAAAPSIEVLIACRALQGVFGALLTPSSLAVIVSAFPQRERGAAIGSWTAWAGIATVVGPLAGGYLVDAASWRWIFAINVPFVAIAVTLVLRAVPARDPGRARVPVDWAGAGLCVLGLAGPVLALIRQPASGWGAPDVLIPGLAGLALLGAFLAWEARAEHPMLPLSLFRRRNFAVGNAQTFAMYGGLGATFFFLVLFLQQVAGYAALQAGVATLPTTIIMFSLSKRAGRLADRHGPRLFMGLGPIVAAAGLALMLRLDAGLDYWTDLFPALLLFSLGLSATVAPLTATVLADADERNAGIASGVNNAVARVAGLLTVAALGAVGAASFTASVDRGLDGRRLDPQAQRVVQEAKRRTLARADTGALPGPEGAAVASAVTDAAVHAFRLGIGIAAGLVALGGLLGLAGIVNPRRVVRCEDCPGGQLAGQPADAARDPLPAVALPARPRTA</sequence>
<feature type="transmembrane region" description="Helical" evidence="7">
    <location>
        <begin position="213"/>
        <end position="230"/>
    </location>
</feature>
<evidence type="ECO:0000256" key="4">
    <source>
        <dbReference type="ARBA" id="ARBA00022692"/>
    </source>
</evidence>
<dbReference type="PANTHER" id="PTHR42718">
    <property type="entry name" value="MAJOR FACILITATOR SUPERFAMILY MULTIDRUG TRANSPORTER MFSC"/>
    <property type="match status" value="1"/>
</dbReference>
<proteinExistence type="predicted"/>
<feature type="transmembrane region" description="Helical" evidence="7">
    <location>
        <begin position="33"/>
        <end position="55"/>
    </location>
</feature>
<evidence type="ECO:0000256" key="5">
    <source>
        <dbReference type="ARBA" id="ARBA00022989"/>
    </source>
</evidence>
<dbReference type="Pfam" id="PF07690">
    <property type="entry name" value="MFS_1"/>
    <property type="match status" value="1"/>
</dbReference>
<feature type="transmembrane region" description="Helical" evidence="7">
    <location>
        <begin position="463"/>
        <end position="484"/>
    </location>
</feature>
<feature type="transmembrane region" description="Helical" evidence="7">
    <location>
        <begin position="148"/>
        <end position="169"/>
    </location>
</feature>
<dbReference type="Gene3D" id="1.20.1720.10">
    <property type="entry name" value="Multidrug resistance protein D"/>
    <property type="match status" value="1"/>
</dbReference>
<dbReference type="CDD" id="cd17321">
    <property type="entry name" value="MFS_MMR_MDR_like"/>
    <property type="match status" value="1"/>
</dbReference>
<keyword evidence="3" id="KW-1003">Cell membrane</keyword>
<feature type="transmembrane region" description="Helical" evidence="7">
    <location>
        <begin position="311"/>
        <end position="331"/>
    </location>
</feature>
<dbReference type="InterPro" id="IPR036259">
    <property type="entry name" value="MFS_trans_sf"/>
</dbReference>
<keyword evidence="10" id="KW-1185">Reference proteome</keyword>
<evidence type="ECO:0000256" key="7">
    <source>
        <dbReference type="SAM" id="Phobius"/>
    </source>
</evidence>
<gene>
    <name evidence="9" type="ORF">FSW04_07040</name>
</gene>
<feature type="transmembrane region" description="Helical" evidence="7">
    <location>
        <begin position="62"/>
        <end position="82"/>
    </location>
</feature>
<dbReference type="Proteomes" id="UP000321805">
    <property type="component" value="Chromosome"/>
</dbReference>
<dbReference type="InterPro" id="IPR004638">
    <property type="entry name" value="EmrB-like"/>
</dbReference>
<comment type="subcellular location">
    <subcellularLocation>
        <location evidence="1">Cell membrane</location>
        <topology evidence="1">Multi-pass membrane protein</topology>
    </subcellularLocation>
</comment>
<evidence type="ECO:0000256" key="1">
    <source>
        <dbReference type="ARBA" id="ARBA00004651"/>
    </source>
</evidence>
<protein>
    <submittedName>
        <fullName evidence="9">DHA2 family efflux MFS transporter permease subunit</fullName>
    </submittedName>
</protein>
<evidence type="ECO:0000256" key="6">
    <source>
        <dbReference type="ARBA" id="ARBA00023136"/>
    </source>
</evidence>
<reference evidence="9 10" key="1">
    <citation type="journal article" date="2018" name="J. Microbiol.">
        <title>Baekduia soli gen. nov., sp. nov., a novel bacterium isolated from the soil of Baekdu Mountain and proposal of a novel family name, Baekduiaceae fam. nov.</title>
        <authorList>
            <person name="An D.S."/>
            <person name="Siddiqi M.Z."/>
            <person name="Kim K.H."/>
            <person name="Yu H.S."/>
            <person name="Im W.T."/>
        </authorList>
    </citation>
    <scope>NUCLEOTIDE SEQUENCE [LARGE SCALE GENOMIC DNA]</scope>
    <source>
        <strain evidence="9 10">BR7-21</strain>
    </source>
</reference>
<evidence type="ECO:0000313" key="10">
    <source>
        <dbReference type="Proteomes" id="UP000321805"/>
    </source>
</evidence>
<feature type="transmembrane region" description="Helical" evidence="7">
    <location>
        <begin position="94"/>
        <end position="111"/>
    </location>
</feature>
<evidence type="ECO:0000259" key="8">
    <source>
        <dbReference type="PROSITE" id="PS50850"/>
    </source>
</evidence>
<feature type="transmembrane region" description="Helical" evidence="7">
    <location>
        <begin position="280"/>
        <end position="299"/>
    </location>
</feature>
<keyword evidence="5 7" id="KW-1133">Transmembrane helix</keyword>
<dbReference type="GO" id="GO:0022857">
    <property type="term" value="F:transmembrane transporter activity"/>
    <property type="evidence" value="ECO:0007669"/>
    <property type="project" value="InterPro"/>
</dbReference>
<dbReference type="OrthoDB" id="7375466at2"/>
<dbReference type="EMBL" id="CP042430">
    <property type="protein sequence ID" value="QEC50679.1"/>
    <property type="molecule type" value="Genomic_DNA"/>
</dbReference>
<dbReference type="KEGG" id="bsol:FSW04_07040"/>
<dbReference type="GO" id="GO:0005886">
    <property type="term" value="C:plasma membrane"/>
    <property type="evidence" value="ECO:0007669"/>
    <property type="project" value="UniProtKB-SubCell"/>
</dbReference>
<keyword evidence="6 7" id="KW-0472">Membrane</keyword>
<dbReference type="AlphaFoldDB" id="A0A5B8UBT8"/>
<feature type="transmembrane region" description="Helical" evidence="7">
    <location>
        <begin position="181"/>
        <end position="201"/>
    </location>
</feature>
<keyword evidence="2" id="KW-0813">Transport</keyword>
<feature type="transmembrane region" description="Helical" evidence="7">
    <location>
        <begin position="387"/>
        <end position="408"/>
    </location>
</feature>
<feature type="transmembrane region" description="Helical" evidence="7">
    <location>
        <begin position="343"/>
        <end position="366"/>
    </location>
</feature>